<evidence type="ECO:0000256" key="3">
    <source>
        <dbReference type="ARBA" id="ARBA00022989"/>
    </source>
</evidence>
<evidence type="ECO:0000256" key="5">
    <source>
        <dbReference type="SAM" id="MobiDB-lite"/>
    </source>
</evidence>
<sequence length="509" mass="53478">MDSLTVTISSPNQSPHKFALTLSRKCSMLELKEIIAARLDTRPAIADQRLIFGGRILDDKDTIDQVFEKVDCSDSSPTIHLVVSQRQPTTTPTTPSPLRFRFNSDSTAPAPPLTSTWTAMTGERNLSATTGTNLNTRHSFAPFSTAATNQGSRTENTPGTTGSSTNSTADAAATTESPSTAGLNPALSSPIHAAQSPLHQPMQYVIVNGMPYLVPAVYLPILQHQHYLQQAQLFSPYMYYGVPVSTNLDGTSFFYPPPHAMMGDQAQAAPRAGPGAAAGAADPNAQDIVARDQRRAASLWLLMKLAFGVYVFSQNGSIERIVLLHIAALVIFLHQTGRLRIVRRIGNPPGDAPQEPVVNAGQHAPAVNGQARASATTSTSTATSTTSSDGTHVNNSNPMNDQQGQSSSSTSVHGSSGLTAAGSSSHSQPTQNPAAASAGTSAASLDGSNAPGAQTQQAHDTTQQQPQPRVSTWRSIEHALLTFVTSLVPAPPPEIDQAVANAAAGDRGL</sequence>
<evidence type="ECO:0000256" key="2">
    <source>
        <dbReference type="ARBA" id="ARBA00022692"/>
    </source>
</evidence>
<organism evidence="7 8">
    <name type="scientific">Dissophora globulifera</name>
    <dbReference type="NCBI Taxonomy" id="979702"/>
    <lineage>
        <taxon>Eukaryota</taxon>
        <taxon>Fungi</taxon>
        <taxon>Fungi incertae sedis</taxon>
        <taxon>Mucoromycota</taxon>
        <taxon>Mortierellomycotina</taxon>
        <taxon>Mortierellomycetes</taxon>
        <taxon>Mortierellales</taxon>
        <taxon>Mortierellaceae</taxon>
        <taxon>Dissophora</taxon>
    </lineage>
</organism>
<feature type="compositionally biased region" description="Low complexity" evidence="5">
    <location>
        <begin position="434"/>
        <end position="444"/>
    </location>
</feature>
<dbReference type="SMART" id="SM00213">
    <property type="entry name" value="UBQ"/>
    <property type="match status" value="1"/>
</dbReference>
<evidence type="ECO:0000256" key="4">
    <source>
        <dbReference type="ARBA" id="ARBA00023136"/>
    </source>
</evidence>
<dbReference type="PROSITE" id="PS50053">
    <property type="entry name" value="UBIQUITIN_2"/>
    <property type="match status" value="1"/>
</dbReference>
<reference evidence="7" key="1">
    <citation type="journal article" date="2020" name="Fungal Divers.">
        <title>Resolving the Mortierellaceae phylogeny through synthesis of multi-gene phylogenetics and phylogenomics.</title>
        <authorList>
            <person name="Vandepol N."/>
            <person name="Liber J."/>
            <person name="Desiro A."/>
            <person name="Na H."/>
            <person name="Kennedy M."/>
            <person name="Barry K."/>
            <person name="Grigoriev I.V."/>
            <person name="Miller A.N."/>
            <person name="O'Donnell K."/>
            <person name="Stajich J.E."/>
            <person name="Bonito G."/>
        </authorList>
    </citation>
    <scope>NUCLEOTIDE SEQUENCE</scope>
    <source>
        <strain evidence="7">REB-010B</strain>
    </source>
</reference>
<comment type="subcellular location">
    <subcellularLocation>
        <location evidence="1">Membrane</location>
    </subcellularLocation>
</comment>
<feature type="compositionally biased region" description="Polar residues" evidence="5">
    <location>
        <begin position="389"/>
        <end position="401"/>
    </location>
</feature>
<dbReference type="InterPro" id="IPR029071">
    <property type="entry name" value="Ubiquitin-like_domsf"/>
</dbReference>
<keyword evidence="2" id="KW-0812">Transmembrane</keyword>
<dbReference type="PANTHER" id="PTHR12943:SF27">
    <property type="entry name" value="HOMOCYSTEINE-INDUCED ENDOPLASMIC RETICULUM PROTEIN, ISOFORM A"/>
    <property type="match status" value="1"/>
</dbReference>
<gene>
    <name evidence="7" type="ORF">BGZ99_003984</name>
</gene>
<dbReference type="AlphaFoldDB" id="A0A9P6RKU8"/>
<dbReference type="GO" id="GO:0030968">
    <property type="term" value="P:endoplasmic reticulum unfolded protein response"/>
    <property type="evidence" value="ECO:0007669"/>
    <property type="project" value="TreeGrafter"/>
</dbReference>
<feature type="compositionally biased region" description="Polar residues" evidence="5">
    <location>
        <begin position="103"/>
        <end position="138"/>
    </location>
</feature>
<evidence type="ECO:0000313" key="8">
    <source>
        <dbReference type="Proteomes" id="UP000738325"/>
    </source>
</evidence>
<proteinExistence type="predicted"/>
<dbReference type="InterPro" id="IPR000626">
    <property type="entry name" value="Ubiquitin-like_dom"/>
</dbReference>
<dbReference type="InterPro" id="IPR039751">
    <property type="entry name" value="HERPUD1/2"/>
</dbReference>
<dbReference type="OrthoDB" id="21589at2759"/>
<dbReference type="EMBL" id="JAAAIP010000249">
    <property type="protein sequence ID" value="KAG0321305.1"/>
    <property type="molecule type" value="Genomic_DNA"/>
</dbReference>
<feature type="region of interest" description="Disordered" evidence="5">
    <location>
        <begin position="365"/>
        <end position="471"/>
    </location>
</feature>
<name>A0A9P6RKU8_9FUNG</name>
<dbReference type="Proteomes" id="UP000738325">
    <property type="component" value="Unassembled WGS sequence"/>
</dbReference>
<comment type="caution">
    <text evidence="7">The sequence shown here is derived from an EMBL/GenBank/DDBJ whole genome shotgun (WGS) entry which is preliminary data.</text>
</comment>
<feature type="region of interest" description="Disordered" evidence="5">
    <location>
        <begin position="84"/>
        <end position="188"/>
    </location>
</feature>
<feature type="compositionally biased region" description="Low complexity" evidence="5">
    <location>
        <begin position="402"/>
        <end position="427"/>
    </location>
</feature>
<feature type="compositionally biased region" description="Low complexity" evidence="5">
    <location>
        <begin position="154"/>
        <end position="181"/>
    </location>
</feature>
<evidence type="ECO:0000256" key="1">
    <source>
        <dbReference type="ARBA" id="ARBA00004370"/>
    </source>
</evidence>
<keyword evidence="3" id="KW-1133">Transmembrane helix</keyword>
<accession>A0A9P6RKU8</accession>
<feature type="domain" description="Ubiquitin-like" evidence="6">
    <location>
        <begin position="4"/>
        <end position="65"/>
    </location>
</feature>
<dbReference type="Gene3D" id="3.10.20.90">
    <property type="entry name" value="Phosphatidylinositol 3-kinase Catalytic Subunit, Chain A, domain 1"/>
    <property type="match status" value="1"/>
</dbReference>
<evidence type="ECO:0000259" key="6">
    <source>
        <dbReference type="PROSITE" id="PS50053"/>
    </source>
</evidence>
<keyword evidence="8" id="KW-1185">Reference proteome</keyword>
<feature type="compositionally biased region" description="Low complexity" evidence="5">
    <location>
        <begin position="373"/>
        <end position="388"/>
    </location>
</feature>
<dbReference type="PANTHER" id="PTHR12943">
    <property type="entry name" value="HOMOCYSTEINE-RESPONSIVE ENDOPLASMIC RETICULUM-RESIDENT UNIQUITIN-LIKE DOMAIN HERPUD PROTEIN FAMILY MEMBER"/>
    <property type="match status" value="1"/>
</dbReference>
<evidence type="ECO:0000313" key="7">
    <source>
        <dbReference type="EMBL" id="KAG0321305.1"/>
    </source>
</evidence>
<protein>
    <recommendedName>
        <fullName evidence="6">Ubiquitin-like domain-containing protein</fullName>
    </recommendedName>
</protein>
<dbReference type="Pfam" id="PF00240">
    <property type="entry name" value="ubiquitin"/>
    <property type="match status" value="1"/>
</dbReference>
<feature type="compositionally biased region" description="Low complexity" evidence="5">
    <location>
        <begin position="453"/>
        <end position="468"/>
    </location>
</feature>
<dbReference type="SUPFAM" id="SSF54236">
    <property type="entry name" value="Ubiquitin-like"/>
    <property type="match status" value="1"/>
</dbReference>
<keyword evidence="4" id="KW-0472">Membrane</keyword>
<dbReference type="GO" id="GO:0016020">
    <property type="term" value="C:membrane"/>
    <property type="evidence" value="ECO:0007669"/>
    <property type="project" value="UniProtKB-SubCell"/>
</dbReference>